<organism evidence="2 3">
    <name type="scientific">Rubus argutus</name>
    <name type="common">Southern blackberry</name>
    <dbReference type="NCBI Taxonomy" id="59490"/>
    <lineage>
        <taxon>Eukaryota</taxon>
        <taxon>Viridiplantae</taxon>
        <taxon>Streptophyta</taxon>
        <taxon>Embryophyta</taxon>
        <taxon>Tracheophyta</taxon>
        <taxon>Spermatophyta</taxon>
        <taxon>Magnoliopsida</taxon>
        <taxon>eudicotyledons</taxon>
        <taxon>Gunneridae</taxon>
        <taxon>Pentapetalae</taxon>
        <taxon>rosids</taxon>
        <taxon>fabids</taxon>
        <taxon>Rosales</taxon>
        <taxon>Rosaceae</taxon>
        <taxon>Rosoideae</taxon>
        <taxon>Rosoideae incertae sedis</taxon>
        <taxon>Rubus</taxon>
    </lineage>
</organism>
<accession>A0AAW1XYC5</accession>
<keyword evidence="3" id="KW-1185">Reference proteome</keyword>
<evidence type="ECO:0000313" key="3">
    <source>
        <dbReference type="Proteomes" id="UP001457282"/>
    </source>
</evidence>
<dbReference type="Proteomes" id="UP001457282">
    <property type="component" value="Unassembled WGS sequence"/>
</dbReference>
<evidence type="ECO:0000256" key="1">
    <source>
        <dbReference type="SAM" id="MobiDB-lite"/>
    </source>
</evidence>
<dbReference type="AlphaFoldDB" id="A0AAW1XYC5"/>
<protein>
    <submittedName>
        <fullName evidence="2">Uncharacterized protein</fullName>
    </submittedName>
</protein>
<sequence>MVRQKGGGSNPPPPHVSGELSSLEFDFQVHRDETAAKIEELHSSFAYFRREFRAELLKELRHLRPAPLADGGPQNTTLLHFGDLPTMSSPSRVPTSGDTSSSTTLVPDGNRPHNLTSTALSLAHTDVILGYTSEVAMGRVDVPNSLALATTTIAEGVREFMPQNGNLLKNKGVIGGVSSESVNGMQTHYAQSVTGMQTYYAQPTHWGQHTSFGSQPFNAFTGPLYSQNNLMQPQNGYMNQPRLIATDPLLMTYTSPYLTTSASITSNVSLPFAVPAYLQSQMLN</sequence>
<proteinExistence type="predicted"/>
<dbReference type="EMBL" id="JBEDUW010000002">
    <property type="protein sequence ID" value="KAK9941772.1"/>
    <property type="molecule type" value="Genomic_DNA"/>
</dbReference>
<reference evidence="2 3" key="1">
    <citation type="journal article" date="2023" name="G3 (Bethesda)">
        <title>A chromosome-length genome assembly and annotation of blackberry (Rubus argutus, cv. 'Hillquist').</title>
        <authorList>
            <person name="Bruna T."/>
            <person name="Aryal R."/>
            <person name="Dudchenko O."/>
            <person name="Sargent D.J."/>
            <person name="Mead D."/>
            <person name="Buti M."/>
            <person name="Cavallini A."/>
            <person name="Hytonen T."/>
            <person name="Andres J."/>
            <person name="Pham M."/>
            <person name="Weisz D."/>
            <person name="Mascagni F."/>
            <person name="Usai G."/>
            <person name="Natali L."/>
            <person name="Bassil N."/>
            <person name="Fernandez G.E."/>
            <person name="Lomsadze A."/>
            <person name="Armour M."/>
            <person name="Olukolu B."/>
            <person name="Poorten T."/>
            <person name="Britton C."/>
            <person name="Davik J."/>
            <person name="Ashrafi H."/>
            <person name="Aiden E.L."/>
            <person name="Borodovsky M."/>
            <person name="Worthington M."/>
        </authorList>
    </citation>
    <scope>NUCLEOTIDE SEQUENCE [LARGE SCALE GENOMIC DNA]</scope>
    <source>
        <strain evidence="2">PI 553951</strain>
    </source>
</reference>
<comment type="caution">
    <text evidence="2">The sequence shown here is derived from an EMBL/GenBank/DDBJ whole genome shotgun (WGS) entry which is preliminary data.</text>
</comment>
<name>A0AAW1XYC5_RUBAR</name>
<evidence type="ECO:0000313" key="2">
    <source>
        <dbReference type="EMBL" id="KAK9941772.1"/>
    </source>
</evidence>
<feature type="region of interest" description="Disordered" evidence="1">
    <location>
        <begin position="83"/>
        <end position="111"/>
    </location>
</feature>
<gene>
    <name evidence="2" type="ORF">M0R45_007466</name>
</gene>
<feature type="compositionally biased region" description="Polar residues" evidence="1">
    <location>
        <begin position="86"/>
        <end position="105"/>
    </location>
</feature>